<evidence type="ECO:0000256" key="5">
    <source>
        <dbReference type="ARBA" id="ARBA00033368"/>
    </source>
</evidence>
<dbReference type="InterPro" id="IPR050075">
    <property type="entry name" value="LeuD"/>
</dbReference>
<sequence>MIVRGVVWHLPSELWDDLNTDVILPSPYLRVPEPELGDYAFQNHLPGFTERLDGASVVLGGTNFGCGSSREQAVKALLQCGVTLVVAESFGSIFFRNGLNLGLALIRLPGTRSQPALAAGAEVSADLSTGIVTGVGGTAEGQPLPKTMMNIIRAGGILPLVRENPLVLG</sequence>
<accession>N0E4X2</accession>
<protein>
    <recommendedName>
        <fullName evidence="2">3-isopropylmalate dehydratase small subunit</fullName>
    </recommendedName>
    <alternativeName>
        <fullName evidence="4">Alpha-IPM isomerase</fullName>
    </alternativeName>
    <alternativeName>
        <fullName evidence="5">Isopropylmalate isomerase</fullName>
    </alternativeName>
</protein>
<dbReference type="GO" id="GO:0016836">
    <property type="term" value="F:hydro-lyase activity"/>
    <property type="evidence" value="ECO:0007669"/>
    <property type="project" value="InterPro"/>
</dbReference>
<dbReference type="SUPFAM" id="SSF52016">
    <property type="entry name" value="LeuD/IlvD-like"/>
    <property type="match status" value="1"/>
</dbReference>
<dbReference type="PANTHER" id="PTHR43345">
    <property type="entry name" value="3-ISOPROPYLMALATE DEHYDRATASE SMALL SUBUNIT 2-RELATED-RELATED"/>
    <property type="match status" value="1"/>
</dbReference>
<evidence type="ECO:0000256" key="3">
    <source>
        <dbReference type="ARBA" id="ARBA00023239"/>
    </source>
</evidence>
<dbReference type="GO" id="GO:0016853">
    <property type="term" value="F:isomerase activity"/>
    <property type="evidence" value="ECO:0007669"/>
    <property type="project" value="UniProtKB-KW"/>
</dbReference>
<evidence type="ECO:0000313" key="8">
    <source>
        <dbReference type="Proteomes" id="UP000013167"/>
    </source>
</evidence>
<name>N0E4X2_9MICO</name>
<dbReference type="AlphaFoldDB" id="N0E4X2"/>
<dbReference type="Proteomes" id="UP000013167">
    <property type="component" value="Unassembled WGS sequence"/>
</dbReference>
<evidence type="ECO:0000256" key="4">
    <source>
        <dbReference type="ARBA" id="ARBA00031631"/>
    </source>
</evidence>
<feature type="domain" description="Aconitase A/isopropylmalate dehydratase small subunit swivel" evidence="6">
    <location>
        <begin position="56"/>
        <end position="108"/>
    </location>
</feature>
<comment type="similarity">
    <text evidence="1">Belongs to the LeuD family. LeuD type 2 subfamily.</text>
</comment>
<dbReference type="STRING" id="1193181.BN10_740013"/>
<dbReference type="eggNOG" id="COG0066">
    <property type="taxonomic scope" value="Bacteria"/>
</dbReference>
<dbReference type="Pfam" id="PF00694">
    <property type="entry name" value="Aconitase_C"/>
    <property type="match status" value="1"/>
</dbReference>
<dbReference type="PANTHER" id="PTHR43345:SF2">
    <property type="entry name" value="3-ISOPROPYLMALATE DEHYDRATASE SMALL SUBUNIT 1"/>
    <property type="match status" value="1"/>
</dbReference>
<dbReference type="RefSeq" id="WP_010850837.1">
    <property type="nucleotide sequence ID" value="NZ_HF570956.1"/>
</dbReference>
<keyword evidence="8" id="KW-1185">Reference proteome</keyword>
<dbReference type="Gene3D" id="3.20.19.10">
    <property type="entry name" value="Aconitase, domain 4"/>
    <property type="match status" value="1"/>
</dbReference>
<dbReference type="HOGENOM" id="CLU_081378_1_1_11"/>
<evidence type="ECO:0000256" key="1">
    <source>
        <dbReference type="ARBA" id="ARBA00009869"/>
    </source>
</evidence>
<keyword evidence="7" id="KW-0413">Isomerase</keyword>
<dbReference type="NCBIfam" id="TIGR02087">
    <property type="entry name" value="LEUD_arch"/>
    <property type="match status" value="1"/>
</dbReference>
<dbReference type="InterPro" id="IPR000573">
    <property type="entry name" value="AconitaseA/IPMdHydase_ssu_swvl"/>
</dbReference>
<evidence type="ECO:0000256" key="2">
    <source>
        <dbReference type="ARBA" id="ARBA00017233"/>
    </source>
</evidence>
<organism evidence="7 8">
    <name type="scientific">Phycicoccus elongatus Lp2</name>
    <dbReference type="NCBI Taxonomy" id="1193181"/>
    <lineage>
        <taxon>Bacteria</taxon>
        <taxon>Bacillati</taxon>
        <taxon>Actinomycetota</taxon>
        <taxon>Actinomycetes</taxon>
        <taxon>Micrococcales</taxon>
        <taxon>Intrasporangiaceae</taxon>
        <taxon>Phycicoccus</taxon>
    </lineage>
</organism>
<reference evidence="7 8" key="1">
    <citation type="journal article" date="2013" name="ISME J.">
        <title>A metabolic model for members of the genus Tetrasphaera involved in enhanced biological phosphorus removal.</title>
        <authorList>
            <person name="Kristiansen R."/>
            <person name="Nguyen H.T.T."/>
            <person name="Saunders A.M."/>
            <person name="Nielsen J.L."/>
            <person name="Wimmer R."/>
            <person name="Le V.Q."/>
            <person name="McIlroy S.J."/>
            <person name="Petrovski S."/>
            <person name="Seviour R.J."/>
            <person name="Calteau A."/>
            <person name="Nielsen K.L."/>
            <person name="Nielsen P.H."/>
        </authorList>
    </citation>
    <scope>NUCLEOTIDE SEQUENCE [LARGE SCALE GENOMIC DNA]</scope>
    <source>
        <strain evidence="7 8">Lp2</strain>
    </source>
</reference>
<gene>
    <name evidence="7" type="ORF">BN10_740013</name>
</gene>
<proteinExistence type="inferred from homology"/>
<dbReference type="InterPro" id="IPR011827">
    <property type="entry name" value="LeuD_type2/HacB/DmdB"/>
</dbReference>
<evidence type="ECO:0000313" key="7">
    <source>
        <dbReference type="EMBL" id="CCH71001.1"/>
    </source>
</evidence>
<comment type="caution">
    <text evidence="7">The sequence shown here is derived from an EMBL/GenBank/DDBJ whole genome shotgun (WGS) entry which is preliminary data.</text>
</comment>
<dbReference type="OrthoDB" id="9777465at2"/>
<dbReference type="EMBL" id="CAIZ01000146">
    <property type="protein sequence ID" value="CCH71001.1"/>
    <property type="molecule type" value="Genomic_DNA"/>
</dbReference>
<evidence type="ECO:0000259" key="6">
    <source>
        <dbReference type="Pfam" id="PF00694"/>
    </source>
</evidence>
<dbReference type="InterPro" id="IPR015928">
    <property type="entry name" value="Aconitase/3IPM_dehydase_swvl"/>
</dbReference>
<keyword evidence="3 7" id="KW-0456">Lyase</keyword>